<proteinExistence type="predicted"/>
<sequence>MSLGEVTEAASAVAVAMGIVVAAASLAATRKPMAALAVLLDFLTVAGLLHLAADPTYLRALSAGIVLAVRHLITWSLQTGAGGLFAPMPRRPGRAGKAD</sequence>
<keyword evidence="1" id="KW-1133">Transmembrane helix</keyword>
<dbReference type="AlphaFoldDB" id="A0A239GH41"/>
<dbReference type="Proteomes" id="UP000198362">
    <property type="component" value="Unassembled WGS sequence"/>
</dbReference>
<evidence type="ECO:0000313" key="2">
    <source>
        <dbReference type="EMBL" id="SNS68517.1"/>
    </source>
</evidence>
<evidence type="ECO:0000313" key="3">
    <source>
        <dbReference type="Proteomes" id="UP000198362"/>
    </source>
</evidence>
<feature type="transmembrane region" description="Helical" evidence="1">
    <location>
        <begin position="65"/>
        <end position="86"/>
    </location>
</feature>
<feature type="transmembrane region" description="Helical" evidence="1">
    <location>
        <begin position="34"/>
        <end position="53"/>
    </location>
</feature>
<keyword evidence="1" id="KW-0472">Membrane</keyword>
<accession>A0A239GH41</accession>
<dbReference type="RefSeq" id="WP_089243984.1">
    <property type="nucleotide sequence ID" value="NZ_FZPH01000001.1"/>
</dbReference>
<dbReference type="OrthoDB" id="9874468at2"/>
<gene>
    <name evidence="2" type="ORF">SAMN05421812_101403</name>
</gene>
<organism evidence="2 3">
    <name type="scientific">Asanoa hainanensis</name>
    <dbReference type="NCBI Taxonomy" id="560556"/>
    <lineage>
        <taxon>Bacteria</taxon>
        <taxon>Bacillati</taxon>
        <taxon>Actinomycetota</taxon>
        <taxon>Actinomycetes</taxon>
        <taxon>Micromonosporales</taxon>
        <taxon>Micromonosporaceae</taxon>
        <taxon>Asanoa</taxon>
    </lineage>
</organism>
<name>A0A239GH41_9ACTN</name>
<keyword evidence="3" id="KW-1185">Reference proteome</keyword>
<protein>
    <submittedName>
        <fullName evidence="2">Uncharacterized protein</fullName>
    </submittedName>
</protein>
<feature type="transmembrane region" description="Helical" evidence="1">
    <location>
        <begin position="6"/>
        <end position="27"/>
    </location>
</feature>
<evidence type="ECO:0000256" key="1">
    <source>
        <dbReference type="SAM" id="Phobius"/>
    </source>
</evidence>
<keyword evidence="1" id="KW-0812">Transmembrane</keyword>
<reference evidence="2 3" key="1">
    <citation type="submission" date="2017-06" db="EMBL/GenBank/DDBJ databases">
        <authorList>
            <person name="Kim H.J."/>
            <person name="Triplett B.A."/>
        </authorList>
    </citation>
    <scope>NUCLEOTIDE SEQUENCE [LARGE SCALE GENOMIC DNA]</scope>
    <source>
        <strain evidence="2 3">CGMCC 4.5593</strain>
    </source>
</reference>
<dbReference type="EMBL" id="FZPH01000001">
    <property type="protein sequence ID" value="SNS68517.1"/>
    <property type="molecule type" value="Genomic_DNA"/>
</dbReference>